<organism evidence="4 5">
    <name type="scientific">Micromonospora endophytica</name>
    <dbReference type="NCBI Taxonomy" id="515350"/>
    <lineage>
        <taxon>Bacteria</taxon>
        <taxon>Bacillati</taxon>
        <taxon>Actinomycetota</taxon>
        <taxon>Actinomycetes</taxon>
        <taxon>Micromonosporales</taxon>
        <taxon>Micromonosporaceae</taxon>
        <taxon>Micromonospora</taxon>
    </lineage>
</organism>
<evidence type="ECO:0000256" key="1">
    <source>
        <dbReference type="ARBA" id="ARBA00023002"/>
    </source>
</evidence>
<dbReference type="AlphaFoldDB" id="A0A2W2DJS1"/>
<evidence type="ECO:0000313" key="4">
    <source>
        <dbReference type="EMBL" id="PZG01060.1"/>
    </source>
</evidence>
<evidence type="ECO:0008006" key="6">
    <source>
        <dbReference type="Google" id="ProtNLM"/>
    </source>
</evidence>
<dbReference type="SUPFAM" id="SSF55347">
    <property type="entry name" value="Glyceraldehyde-3-phosphate dehydrogenase-like, C-terminal domain"/>
    <property type="match status" value="1"/>
</dbReference>
<dbReference type="Gene3D" id="3.40.50.720">
    <property type="entry name" value="NAD(P)-binding Rossmann-like Domain"/>
    <property type="match status" value="1"/>
</dbReference>
<dbReference type="InterPro" id="IPR036291">
    <property type="entry name" value="NAD(P)-bd_dom_sf"/>
</dbReference>
<dbReference type="PANTHER" id="PTHR43818:SF11">
    <property type="entry name" value="BCDNA.GH03377"/>
    <property type="match status" value="1"/>
</dbReference>
<keyword evidence="5" id="KW-1185">Reference proteome</keyword>
<dbReference type="EMBL" id="POTX01000002">
    <property type="protein sequence ID" value="PZG01060.1"/>
    <property type="molecule type" value="Genomic_DNA"/>
</dbReference>
<dbReference type="PANTHER" id="PTHR43818">
    <property type="entry name" value="BCDNA.GH03377"/>
    <property type="match status" value="1"/>
</dbReference>
<evidence type="ECO:0000259" key="3">
    <source>
        <dbReference type="Pfam" id="PF22725"/>
    </source>
</evidence>
<dbReference type="Gene3D" id="3.30.360.10">
    <property type="entry name" value="Dihydrodipicolinate Reductase, domain 2"/>
    <property type="match status" value="1"/>
</dbReference>
<protein>
    <recommendedName>
        <fullName evidence="6">Oxidoreductase</fullName>
    </recommendedName>
</protein>
<dbReference type="GO" id="GO:0000166">
    <property type="term" value="F:nucleotide binding"/>
    <property type="evidence" value="ECO:0007669"/>
    <property type="project" value="InterPro"/>
</dbReference>
<keyword evidence="1" id="KW-0560">Oxidoreductase</keyword>
<accession>A0A2W2DJS1</accession>
<dbReference type="OrthoDB" id="9812981at2"/>
<dbReference type="InterPro" id="IPR000683">
    <property type="entry name" value="Gfo/Idh/MocA-like_OxRdtase_N"/>
</dbReference>
<dbReference type="Pfam" id="PF01408">
    <property type="entry name" value="GFO_IDH_MocA"/>
    <property type="match status" value="1"/>
</dbReference>
<dbReference type="GO" id="GO:0016491">
    <property type="term" value="F:oxidoreductase activity"/>
    <property type="evidence" value="ECO:0007669"/>
    <property type="project" value="UniProtKB-KW"/>
</dbReference>
<reference evidence="4 5" key="1">
    <citation type="submission" date="2018-01" db="EMBL/GenBank/DDBJ databases">
        <title>Draft genome sequence of Jishengella endophytica.</title>
        <authorList>
            <person name="Sahin N."/>
            <person name="Ay H."/>
            <person name="Saygin H."/>
        </authorList>
    </citation>
    <scope>NUCLEOTIDE SEQUENCE [LARGE SCALE GENOMIC DNA]</scope>
    <source>
        <strain evidence="4 5">DSM 45430</strain>
    </source>
</reference>
<feature type="domain" description="GFO/IDH/MocA-like oxidoreductase" evidence="3">
    <location>
        <begin position="142"/>
        <end position="271"/>
    </location>
</feature>
<name>A0A2W2DJS1_9ACTN</name>
<dbReference type="InterPro" id="IPR055170">
    <property type="entry name" value="GFO_IDH_MocA-like_dom"/>
</dbReference>
<proteinExistence type="predicted"/>
<dbReference type="Proteomes" id="UP000248627">
    <property type="component" value="Unassembled WGS sequence"/>
</dbReference>
<dbReference type="SUPFAM" id="SSF51735">
    <property type="entry name" value="NAD(P)-binding Rossmann-fold domains"/>
    <property type="match status" value="1"/>
</dbReference>
<dbReference type="Pfam" id="PF22725">
    <property type="entry name" value="GFO_IDH_MocA_C3"/>
    <property type="match status" value="1"/>
</dbReference>
<dbReference type="RefSeq" id="WP_111241237.1">
    <property type="nucleotide sequence ID" value="NZ_QXIQ01000010.1"/>
</dbReference>
<gene>
    <name evidence="4" type="ORF">C1I93_00800</name>
</gene>
<feature type="domain" description="Gfo/Idh/MocA-like oxidoreductase N-terminal" evidence="2">
    <location>
        <begin position="13"/>
        <end position="132"/>
    </location>
</feature>
<evidence type="ECO:0000313" key="5">
    <source>
        <dbReference type="Proteomes" id="UP000248627"/>
    </source>
</evidence>
<sequence>MTMTSGRAGQPSVVLVGAHGYGREHLHRLARLQAAGRLRLVGVADPRPLDAEQRSLAGAAAHRPDAAELIAAVEPDLVILATPVHTHVDLAVLALRAGAHVLLEKPPAPTLDGLGQLLAAQRETGRACQIGFQAFGSGAVDELTRQIRAGVLGEVRGIAATGLWWRDDDYWSRSAWAGRRWLHGRPVNDGALTNAFAHAVALAVRLDGSGGDRSIRQIELDTYRTRAVTAHDTASVRLRTARGTPVTIAVTLCAQQPVEPFIEVFGSAGTAVLHYTQDRLRTPAGDSVHRRTDLVENLLDQIADPGVPLLVPLSQTLSFTQVAEAVHRSPAPVEVAQRSLTDLPALTRRAATTGRLYRELGADWARAAAYRWTPPSHPPTG</sequence>
<dbReference type="InterPro" id="IPR050463">
    <property type="entry name" value="Gfo/Idh/MocA_oxidrdct_glycsds"/>
</dbReference>
<comment type="caution">
    <text evidence="4">The sequence shown here is derived from an EMBL/GenBank/DDBJ whole genome shotgun (WGS) entry which is preliminary data.</text>
</comment>
<evidence type="ECO:0000259" key="2">
    <source>
        <dbReference type="Pfam" id="PF01408"/>
    </source>
</evidence>